<dbReference type="InterPro" id="IPR017150">
    <property type="entry name" value="Pept_M20_glutamate_carboxypep"/>
</dbReference>
<dbReference type="InterPro" id="IPR050072">
    <property type="entry name" value="Peptidase_M20A"/>
</dbReference>
<dbReference type="Gene3D" id="3.30.70.360">
    <property type="match status" value="1"/>
</dbReference>
<gene>
    <name evidence="4" type="ORF">UFOPK3610_00696</name>
</gene>
<protein>
    <submittedName>
        <fullName evidence="4">Unannotated protein</fullName>
    </submittedName>
</protein>
<dbReference type="InterPro" id="IPR011650">
    <property type="entry name" value="Peptidase_M20_dimer"/>
</dbReference>
<keyword evidence="1" id="KW-0479">Metal-binding</keyword>
<evidence type="ECO:0000256" key="2">
    <source>
        <dbReference type="ARBA" id="ARBA00022801"/>
    </source>
</evidence>
<dbReference type="PIRSF" id="PIRSF037238">
    <property type="entry name" value="Carboxypeptidase_G2"/>
    <property type="match status" value="1"/>
</dbReference>
<dbReference type="SUPFAM" id="SSF53187">
    <property type="entry name" value="Zn-dependent exopeptidases"/>
    <property type="match status" value="1"/>
</dbReference>
<keyword evidence="2" id="KW-0378">Hydrolase</keyword>
<dbReference type="GO" id="GO:0016787">
    <property type="term" value="F:hydrolase activity"/>
    <property type="evidence" value="ECO:0007669"/>
    <property type="project" value="UniProtKB-KW"/>
</dbReference>
<dbReference type="AlphaFoldDB" id="A0A6J7GSA3"/>
<reference evidence="4" key="1">
    <citation type="submission" date="2020-05" db="EMBL/GenBank/DDBJ databases">
        <authorList>
            <person name="Chiriac C."/>
            <person name="Salcher M."/>
            <person name="Ghai R."/>
            <person name="Kavagutti S V."/>
        </authorList>
    </citation>
    <scope>NUCLEOTIDE SEQUENCE</scope>
</reference>
<dbReference type="EMBL" id="CAFBMR010000018">
    <property type="protein sequence ID" value="CAB4909638.1"/>
    <property type="molecule type" value="Genomic_DNA"/>
</dbReference>
<dbReference type="InterPro" id="IPR002933">
    <property type="entry name" value="Peptidase_M20"/>
</dbReference>
<dbReference type="Pfam" id="PF01546">
    <property type="entry name" value="Peptidase_M20"/>
    <property type="match status" value="1"/>
</dbReference>
<organism evidence="4">
    <name type="scientific">freshwater metagenome</name>
    <dbReference type="NCBI Taxonomy" id="449393"/>
    <lineage>
        <taxon>unclassified sequences</taxon>
        <taxon>metagenomes</taxon>
        <taxon>ecological metagenomes</taxon>
    </lineage>
</organism>
<dbReference type="PANTHER" id="PTHR43808:SF9">
    <property type="entry name" value="BLL0789 PROTEIN"/>
    <property type="match status" value="1"/>
</dbReference>
<sequence>MNAVSIELTNRMIDSVRTLVEIESPSDNPDACRRCMETASELSQSWLGSPGAIHEYNGQPLHIWGSRTPQVLILGHLDTVWPIGTLQRIPWSCDGEVMRGPGVFDMKVGVVQAWAALHLAGLGPDDGVSILLTSDEEIGSRASQAVIREMATGAKAVLVMEPSIDGALKTARKGTSWYDIRIRGRAAHAGLEPEKGINALIEAAALVTEFATYGDAELGTTVTPTTARAGVTSNTVPDEAVLGIDVRAWTASEQQRVDDLVRAWRPSHPEATVEIFGGGINRSAMEPSVSAMLFTLADSVSAGLGFGTLESRAVGGASDGNITAALGIPTLDGLGAVGDGAHADHEWASVSAMGQRAHIMSSLIHELLGS</sequence>
<feature type="domain" description="Peptidase M20 dimerisation" evidence="3">
    <location>
        <begin position="170"/>
        <end position="267"/>
    </location>
</feature>
<accession>A0A6J7GSA3</accession>
<dbReference type="PANTHER" id="PTHR43808">
    <property type="entry name" value="ACETYLORNITHINE DEACETYLASE"/>
    <property type="match status" value="1"/>
</dbReference>
<dbReference type="GO" id="GO:0046872">
    <property type="term" value="F:metal ion binding"/>
    <property type="evidence" value="ECO:0007669"/>
    <property type="project" value="UniProtKB-KW"/>
</dbReference>
<dbReference type="SUPFAM" id="SSF55031">
    <property type="entry name" value="Bacterial exopeptidase dimerisation domain"/>
    <property type="match status" value="1"/>
</dbReference>
<dbReference type="InterPro" id="IPR036264">
    <property type="entry name" value="Bact_exopeptidase_dim_dom"/>
</dbReference>
<evidence type="ECO:0000259" key="3">
    <source>
        <dbReference type="Pfam" id="PF07687"/>
    </source>
</evidence>
<dbReference type="Gene3D" id="3.40.630.10">
    <property type="entry name" value="Zn peptidases"/>
    <property type="match status" value="1"/>
</dbReference>
<dbReference type="Pfam" id="PF07687">
    <property type="entry name" value="M20_dimer"/>
    <property type="match status" value="1"/>
</dbReference>
<proteinExistence type="predicted"/>
<name>A0A6J7GSA3_9ZZZZ</name>
<evidence type="ECO:0000313" key="4">
    <source>
        <dbReference type="EMBL" id="CAB4909638.1"/>
    </source>
</evidence>
<evidence type="ECO:0000256" key="1">
    <source>
        <dbReference type="ARBA" id="ARBA00022723"/>
    </source>
</evidence>